<organism evidence="1 2">
    <name type="scientific">Dendrolimus kikuchii</name>
    <dbReference type="NCBI Taxonomy" id="765133"/>
    <lineage>
        <taxon>Eukaryota</taxon>
        <taxon>Metazoa</taxon>
        <taxon>Ecdysozoa</taxon>
        <taxon>Arthropoda</taxon>
        <taxon>Hexapoda</taxon>
        <taxon>Insecta</taxon>
        <taxon>Pterygota</taxon>
        <taxon>Neoptera</taxon>
        <taxon>Endopterygota</taxon>
        <taxon>Lepidoptera</taxon>
        <taxon>Glossata</taxon>
        <taxon>Ditrysia</taxon>
        <taxon>Bombycoidea</taxon>
        <taxon>Lasiocampidae</taxon>
        <taxon>Dendrolimus</taxon>
    </lineage>
</organism>
<accession>A0ACC1DFG4</accession>
<sequence length="661" mass="75734">MNDCRSYYIPHHSVIKSSSLTTKVRVVFNASSKSSNGISLNDNLLTGPKLHKDICDILLKFRLHKIVFTADIKMMYRFIQVRPEDRDFQRILWRFSTDDPVQDFRLCTVTFGVASAPYLALQTLHQLALDEASTYPQASAILLHDVFVDDVISGADTLEKAISLQKELQALCLSGTFQLRKWSSNSAEFLNAISDTTKVEDDTMVLSSLNDDTSIKVLGLQWNPKYDKFHYSVASPSTICSKRSILSEVARMFDPMGFLSPVTIFVKYLIQLLWIAGIDWDESPPQSICDQWLQFVTELPLLKNLKLPRYVLFGKTDVQLHGFADASEKAYAASVYLRVIDESNKISVNLVFAQTKVAPLKRLSLPRLELLAAVLLTKLLTKVHNVYKTFIPLQNIFAWSDSSITLAWIRSPSFEWKTFVSDRVNLITSSVPASHWRHICSEQNPADCASRGVLPSKLDQNLWFHGPSWLCNPESMWPVSKIDFTTDEERRKIVTLTQAPDMSSVSFIESFSSFTKVLRIISYIFRFYYRCKRIQFYSSKLITIPELKFSHDRLILIVQRTQFSDVFSQLESHKNCTKTIQRLKPFVDNIGLLRIGGRIQRANISYDAKHQILLPTKHHLTDLIIDHNHKIHLHVGPQTLQYILSQTYWILSARKAVRSRT</sequence>
<dbReference type="EMBL" id="CM034389">
    <property type="protein sequence ID" value="KAJ0182606.1"/>
    <property type="molecule type" value="Genomic_DNA"/>
</dbReference>
<evidence type="ECO:0000313" key="1">
    <source>
        <dbReference type="EMBL" id="KAJ0182606.1"/>
    </source>
</evidence>
<name>A0ACC1DFG4_9NEOP</name>
<comment type="caution">
    <text evidence="1">The sequence shown here is derived from an EMBL/GenBank/DDBJ whole genome shotgun (WGS) entry which is preliminary data.</text>
</comment>
<reference evidence="1 2" key="1">
    <citation type="journal article" date="2021" name="Front. Genet.">
        <title>Chromosome-Level Genome Assembly Reveals Significant Gene Expansion in the Toll and IMD Signaling Pathways of Dendrolimus kikuchii.</title>
        <authorList>
            <person name="Zhou J."/>
            <person name="Wu P."/>
            <person name="Xiong Z."/>
            <person name="Liu N."/>
            <person name="Zhao N."/>
            <person name="Ji M."/>
            <person name="Qiu Y."/>
            <person name="Yang B."/>
        </authorList>
    </citation>
    <scope>NUCLEOTIDE SEQUENCE [LARGE SCALE GENOMIC DNA]</scope>
    <source>
        <strain evidence="1">Ann1</strain>
    </source>
</reference>
<evidence type="ECO:0000313" key="2">
    <source>
        <dbReference type="Proteomes" id="UP000824533"/>
    </source>
</evidence>
<gene>
    <name evidence="1" type="ORF">K1T71_001975</name>
</gene>
<protein>
    <submittedName>
        <fullName evidence="1">Uncharacterized protein</fullName>
    </submittedName>
</protein>
<keyword evidence="2" id="KW-1185">Reference proteome</keyword>
<dbReference type="Proteomes" id="UP000824533">
    <property type="component" value="Linkage Group LG03"/>
</dbReference>
<proteinExistence type="predicted"/>